<comment type="caution">
    <text evidence="1">The sequence shown here is derived from an EMBL/GenBank/DDBJ whole genome shotgun (WGS) entry which is preliminary data.</text>
</comment>
<dbReference type="Proteomes" id="UP000187203">
    <property type="component" value="Unassembled WGS sequence"/>
</dbReference>
<sequence length="82" mass="9217">MHLLRLPRLCSVHKPTAMPLSHLCAGSSINAGTQRPLGLPRLYCVNNPARINTKNHGKKFLIPFFSHGDLTKCLTFQMNYNN</sequence>
<name>A0A1R3HII6_9ROSI</name>
<accession>A0A1R3HII6</accession>
<protein>
    <submittedName>
        <fullName evidence="1">Uncharacterized protein</fullName>
    </submittedName>
</protein>
<keyword evidence="2" id="KW-1185">Reference proteome</keyword>
<evidence type="ECO:0000313" key="1">
    <source>
        <dbReference type="EMBL" id="OMO70140.1"/>
    </source>
</evidence>
<organism evidence="1 2">
    <name type="scientific">Corchorus olitorius</name>
    <dbReference type="NCBI Taxonomy" id="93759"/>
    <lineage>
        <taxon>Eukaryota</taxon>
        <taxon>Viridiplantae</taxon>
        <taxon>Streptophyta</taxon>
        <taxon>Embryophyta</taxon>
        <taxon>Tracheophyta</taxon>
        <taxon>Spermatophyta</taxon>
        <taxon>Magnoliopsida</taxon>
        <taxon>eudicotyledons</taxon>
        <taxon>Gunneridae</taxon>
        <taxon>Pentapetalae</taxon>
        <taxon>rosids</taxon>
        <taxon>malvids</taxon>
        <taxon>Malvales</taxon>
        <taxon>Malvaceae</taxon>
        <taxon>Grewioideae</taxon>
        <taxon>Apeibeae</taxon>
        <taxon>Corchorus</taxon>
    </lineage>
</organism>
<dbReference type="AlphaFoldDB" id="A0A1R3HII6"/>
<gene>
    <name evidence="1" type="ORF">COLO4_28748</name>
</gene>
<proteinExistence type="predicted"/>
<reference evidence="2" key="1">
    <citation type="submission" date="2013-09" db="EMBL/GenBank/DDBJ databases">
        <title>Corchorus olitorius genome sequencing.</title>
        <authorList>
            <person name="Alam M."/>
            <person name="Haque M.S."/>
            <person name="Islam M.S."/>
            <person name="Emdad E.M."/>
            <person name="Islam M.M."/>
            <person name="Ahmed B."/>
            <person name="Halim A."/>
            <person name="Hossen Q.M.M."/>
            <person name="Hossain M.Z."/>
            <person name="Ahmed R."/>
            <person name="Khan M.M."/>
            <person name="Islam R."/>
            <person name="Rashid M.M."/>
            <person name="Khan S.A."/>
            <person name="Rahman M.S."/>
            <person name="Alam M."/>
            <person name="Yahiya A.S."/>
            <person name="Khan M.S."/>
            <person name="Azam M.S."/>
            <person name="Haque T."/>
            <person name="Lashkar M.Z.H."/>
            <person name="Akhand A.I."/>
            <person name="Morshed G."/>
            <person name="Roy S."/>
            <person name="Uddin K.S."/>
            <person name="Rabeya T."/>
            <person name="Hossain A.S."/>
            <person name="Chowdhury A."/>
            <person name="Snigdha A.R."/>
            <person name="Mortoza M.S."/>
            <person name="Matin S.A."/>
            <person name="Hoque S.M.E."/>
            <person name="Islam M.K."/>
            <person name="Roy D.K."/>
            <person name="Haider R."/>
            <person name="Moosa M.M."/>
            <person name="Elias S.M."/>
            <person name="Hasan A.M."/>
            <person name="Jahan S."/>
            <person name="Shafiuddin M."/>
            <person name="Mahmood N."/>
            <person name="Shommy N.S."/>
        </authorList>
    </citation>
    <scope>NUCLEOTIDE SEQUENCE [LARGE SCALE GENOMIC DNA]</scope>
    <source>
        <strain evidence="2">cv. O-4</strain>
    </source>
</reference>
<dbReference type="EMBL" id="AWUE01020035">
    <property type="protein sequence ID" value="OMO70140.1"/>
    <property type="molecule type" value="Genomic_DNA"/>
</dbReference>
<evidence type="ECO:0000313" key="2">
    <source>
        <dbReference type="Proteomes" id="UP000187203"/>
    </source>
</evidence>